<feature type="domain" description="Ap4A phosphorylase 1/2 N-terminal" evidence="3">
    <location>
        <begin position="3"/>
        <end position="153"/>
    </location>
</feature>
<dbReference type="PIRSF" id="PIRSF000846">
    <property type="entry name" value="ATP_adenylyltr"/>
    <property type="match status" value="1"/>
</dbReference>
<dbReference type="SUPFAM" id="SSF54197">
    <property type="entry name" value="HIT-like"/>
    <property type="match status" value="1"/>
</dbReference>
<proteinExistence type="predicted"/>
<organism evidence="4 5">
    <name type="scientific">Amphritea atlantica</name>
    <dbReference type="NCBI Taxonomy" id="355243"/>
    <lineage>
        <taxon>Bacteria</taxon>
        <taxon>Pseudomonadati</taxon>
        <taxon>Pseudomonadota</taxon>
        <taxon>Gammaproteobacteria</taxon>
        <taxon>Oceanospirillales</taxon>
        <taxon>Oceanospirillaceae</taxon>
        <taxon>Amphritea</taxon>
    </lineage>
</organism>
<evidence type="ECO:0000259" key="2">
    <source>
        <dbReference type="Pfam" id="PF09830"/>
    </source>
</evidence>
<dbReference type="EMBL" id="CP073344">
    <property type="protein sequence ID" value="UTW01964.1"/>
    <property type="molecule type" value="Genomic_DNA"/>
</dbReference>
<evidence type="ECO:0000256" key="1">
    <source>
        <dbReference type="SAM" id="MobiDB-lite"/>
    </source>
</evidence>
<evidence type="ECO:0000313" key="4">
    <source>
        <dbReference type="EMBL" id="UTW01964.1"/>
    </source>
</evidence>
<accession>A0ABY5GQB2</accession>
<evidence type="ECO:0008006" key="6">
    <source>
        <dbReference type="Google" id="ProtNLM"/>
    </source>
</evidence>
<dbReference type="PANTHER" id="PTHR38420">
    <property type="entry name" value="AP-4-A PHOSPHORYLASE II"/>
    <property type="match status" value="1"/>
</dbReference>
<dbReference type="InterPro" id="IPR045759">
    <property type="entry name" value="Ap4A_phos1/2_N"/>
</dbReference>
<gene>
    <name evidence="4" type="ORF">KDX31_11390</name>
</gene>
<evidence type="ECO:0000259" key="3">
    <source>
        <dbReference type="Pfam" id="PF19327"/>
    </source>
</evidence>
<dbReference type="InterPro" id="IPR036265">
    <property type="entry name" value="HIT-like_sf"/>
</dbReference>
<dbReference type="InterPro" id="IPR009163">
    <property type="entry name" value="Ap4A_phos1/2"/>
</dbReference>
<dbReference type="Gene3D" id="3.30.428.70">
    <property type="match status" value="1"/>
</dbReference>
<dbReference type="InterPro" id="IPR043171">
    <property type="entry name" value="Ap4A_phos1/2-like"/>
</dbReference>
<keyword evidence="5" id="KW-1185">Reference proteome</keyword>
<dbReference type="PANTHER" id="PTHR38420:SF1">
    <property type="entry name" value="PUTATIVE (AFU_ORTHOLOGUE AFUA_5G14690)-RELATED"/>
    <property type="match status" value="1"/>
</dbReference>
<feature type="region of interest" description="Disordered" evidence="1">
    <location>
        <begin position="285"/>
        <end position="313"/>
    </location>
</feature>
<dbReference type="Pfam" id="PF19327">
    <property type="entry name" value="Ap4A_phos_N"/>
    <property type="match status" value="1"/>
</dbReference>
<dbReference type="InterPro" id="IPR019200">
    <property type="entry name" value="ATP_adenylylTrfase_C"/>
</dbReference>
<name>A0ABY5GQB2_9GAMM</name>
<dbReference type="Pfam" id="PF09830">
    <property type="entry name" value="ATP_transf"/>
    <property type="match status" value="1"/>
</dbReference>
<dbReference type="Proteomes" id="UP001059950">
    <property type="component" value="Chromosome"/>
</dbReference>
<sequence>MTDLLLQRTQHVSQTALRKGALQPLSTVIETVCEAPFQFQLRILSSLKEKENHRRIKQAEDHSTNPFKPYDPQLYVCDIGPDHICLINKFNVIENHLLLVTREFEPQTNLLNPSDFKAALMGLKEIDGLVFYNGGREAGASQPHKHLQLIPIGPAELPLAVQLSGFSDRPDSNPALPFHQAGVQLPLNLHRDADAGALWLHNHYLALLNHLHLSYTTKQTTMAYNLLLCREWLMLVPRHAESFASVSFNALAFCGCLLVITRLQSDTLKSAGIANALLSVTEPLNQKPESKSWNSNKKNKNRLKAVSKTSDSA</sequence>
<protein>
    <recommendedName>
        <fullName evidence="6">ATP adenylyltransferase</fullName>
    </recommendedName>
</protein>
<evidence type="ECO:0000313" key="5">
    <source>
        <dbReference type="Proteomes" id="UP001059950"/>
    </source>
</evidence>
<reference evidence="4" key="1">
    <citation type="submission" date="2021-04" db="EMBL/GenBank/DDBJ databases">
        <title>Oceanospirillales bacteria with DddD are important DMSP degraders in coastal seawater.</title>
        <authorList>
            <person name="Liu J."/>
        </authorList>
    </citation>
    <scope>NUCLEOTIDE SEQUENCE</scope>
    <source>
        <strain evidence="4">GY6</strain>
    </source>
</reference>
<feature type="domain" description="ATP adenylyltransferase C-terminal" evidence="2">
    <location>
        <begin position="174"/>
        <end position="280"/>
    </location>
</feature>